<comment type="caution">
    <text evidence="2">The sequence shown here is derived from an EMBL/GenBank/DDBJ whole genome shotgun (WGS) entry which is preliminary data.</text>
</comment>
<evidence type="ECO:0000313" key="2">
    <source>
        <dbReference type="EMBL" id="PSL27693.1"/>
    </source>
</evidence>
<dbReference type="RefSeq" id="WP_106534622.1">
    <property type="nucleotide sequence ID" value="NZ_PYAT01000017.1"/>
</dbReference>
<keyword evidence="1" id="KW-0472">Membrane</keyword>
<feature type="transmembrane region" description="Helical" evidence="1">
    <location>
        <begin position="262"/>
        <end position="281"/>
    </location>
</feature>
<feature type="transmembrane region" description="Helical" evidence="1">
    <location>
        <begin position="12"/>
        <end position="29"/>
    </location>
</feature>
<evidence type="ECO:0008006" key="4">
    <source>
        <dbReference type="Google" id="ProtNLM"/>
    </source>
</evidence>
<accession>A0A2P8G148</accession>
<evidence type="ECO:0000313" key="3">
    <source>
        <dbReference type="Proteomes" id="UP000242682"/>
    </source>
</evidence>
<feature type="transmembrane region" description="Helical" evidence="1">
    <location>
        <begin position="62"/>
        <end position="91"/>
    </location>
</feature>
<keyword evidence="3" id="KW-1185">Reference proteome</keyword>
<dbReference type="OrthoDB" id="2453008at2"/>
<sequence length="404" mass="45220">MTQRLLSASNYMLDAFLLSLFLVFIDAGTSMPLPFIWLSLNALAALLSFAAFLQIPYRSDVLAVLGAGSMSLAFFAGASTITFLLFSLAAIYRLHVHFSAGDEELDSDNRFLIKFILLFVTVLSISLINPNAGKSGILYAIAIIAVSFYVVSRLLHHYIKARNEGALLHQLLLSVLGILGLSAVGGVLVYGIAEDTRYALGALLGRLASILFWPLAVLMDKLVEFLNGLSNEEQKQQTSENMNMTEGNDPPSSDITPAAADFPFELILIAILLFLLFFLVLRLRKVKIDKAEKRKATTIKIERFTAPSSSPFAKEEILYTMVDSDVVRKAFLDFERTAERGDKGRKSHETVREWLKRMGWTATEQFYETYEFARYGNGEIPETKVLPFLEEIKKIKEKYLKLNV</sequence>
<proteinExistence type="predicted"/>
<feature type="transmembrane region" description="Helical" evidence="1">
    <location>
        <begin position="136"/>
        <end position="155"/>
    </location>
</feature>
<organism evidence="2 3">
    <name type="scientific">Planomicrobium soli</name>
    <dbReference type="NCBI Taxonomy" id="1176648"/>
    <lineage>
        <taxon>Bacteria</taxon>
        <taxon>Bacillati</taxon>
        <taxon>Bacillota</taxon>
        <taxon>Bacilli</taxon>
        <taxon>Bacillales</taxon>
        <taxon>Caryophanaceae</taxon>
        <taxon>Planomicrobium</taxon>
    </lineage>
</organism>
<protein>
    <recommendedName>
        <fullName evidence="4">DUF4129 domain-containing protein</fullName>
    </recommendedName>
</protein>
<reference evidence="2 3" key="1">
    <citation type="submission" date="2018-03" db="EMBL/GenBank/DDBJ databases">
        <title>Genomic Encyclopedia of Type Strains, Phase III (KMG-III): the genomes of soil and plant-associated and newly described type strains.</title>
        <authorList>
            <person name="Whitman W."/>
        </authorList>
    </citation>
    <scope>NUCLEOTIDE SEQUENCE [LARGE SCALE GENOMIC DNA]</scope>
    <source>
        <strain evidence="2 3">CGMCC 1.12259</strain>
    </source>
</reference>
<feature type="transmembrane region" description="Helical" evidence="1">
    <location>
        <begin position="167"/>
        <end position="191"/>
    </location>
</feature>
<gene>
    <name evidence="2" type="ORF">B0H99_1175</name>
</gene>
<dbReference type="EMBL" id="PYAT01000017">
    <property type="protein sequence ID" value="PSL27693.1"/>
    <property type="molecule type" value="Genomic_DNA"/>
</dbReference>
<dbReference type="AlphaFoldDB" id="A0A2P8G148"/>
<feature type="transmembrane region" description="Helical" evidence="1">
    <location>
        <begin position="111"/>
        <end position="129"/>
    </location>
</feature>
<dbReference type="Proteomes" id="UP000242682">
    <property type="component" value="Unassembled WGS sequence"/>
</dbReference>
<evidence type="ECO:0000256" key="1">
    <source>
        <dbReference type="SAM" id="Phobius"/>
    </source>
</evidence>
<feature type="transmembrane region" description="Helical" evidence="1">
    <location>
        <begin position="35"/>
        <end position="55"/>
    </location>
</feature>
<keyword evidence="1" id="KW-0812">Transmembrane</keyword>
<feature type="transmembrane region" description="Helical" evidence="1">
    <location>
        <begin position="198"/>
        <end position="219"/>
    </location>
</feature>
<name>A0A2P8G148_9BACL</name>
<keyword evidence="1" id="KW-1133">Transmembrane helix</keyword>